<reference evidence="3 4" key="1">
    <citation type="submission" date="2018-05" db="EMBL/GenBank/DDBJ databases">
        <title>Genome Sequence of an Efficient Indole-Degrading Bacterium, Alcaligenes sp.YBY.</title>
        <authorList>
            <person name="Yang B."/>
        </authorList>
    </citation>
    <scope>NUCLEOTIDE SEQUENCE [LARGE SCALE GENOMIC DNA]</scope>
    <source>
        <strain evidence="3 4">YBY</strain>
    </source>
</reference>
<dbReference type="GO" id="GO:0061928">
    <property type="term" value="F:glutathione specific gamma-glutamylcyclotransferase activity"/>
    <property type="evidence" value="ECO:0007669"/>
    <property type="project" value="UniProtKB-EC"/>
</dbReference>
<dbReference type="EC" id="4.3.2.7" evidence="1"/>
<evidence type="ECO:0000256" key="2">
    <source>
        <dbReference type="ARBA" id="ARBA00023239"/>
    </source>
</evidence>
<evidence type="ECO:0000256" key="1">
    <source>
        <dbReference type="ARBA" id="ARBA00012344"/>
    </source>
</evidence>
<accession>A0A2U2BKX2</accession>
<dbReference type="EMBL" id="QEXO01000002">
    <property type="protein sequence ID" value="PWE14639.1"/>
    <property type="molecule type" value="Genomic_DNA"/>
</dbReference>
<dbReference type="CDD" id="cd06661">
    <property type="entry name" value="GGCT_like"/>
    <property type="match status" value="1"/>
</dbReference>
<name>A0A2U2BKX2_ALCFA</name>
<evidence type="ECO:0000313" key="4">
    <source>
        <dbReference type="Proteomes" id="UP000245216"/>
    </source>
</evidence>
<dbReference type="PANTHER" id="PTHR12192">
    <property type="entry name" value="CATION TRANSPORT PROTEIN CHAC-RELATED"/>
    <property type="match status" value="1"/>
</dbReference>
<dbReference type="AlphaFoldDB" id="A0A2U2BKX2"/>
<dbReference type="InterPro" id="IPR013024">
    <property type="entry name" value="GGCT-like"/>
</dbReference>
<dbReference type="GO" id="GO:0005737">
    <property type="term" value="C:cytoplasm"/>
    <property type="evidence" value="ECO:0007669"/>
    <property type="project" value="TreeGrafter"/>
</dbReference>
<dbReference type="InterPro" id="IPR036568">
    <property type="entry name" value="GGCT-like_sf"/>
</dbReference>
<comment type="caution">
    <text evidence="3">The sequence shown here is derived from an EMBL/GenBank/DDBJ whole genome shotgun (WGS) entry which is preliminary data.</text>
</comment>
<proteinExistence type="predicted"/>
<dbReference type="STRING" id="511.UZ73_06860"/>
<evidence type="ECO:0000313" key="3">
    <source>
        <dbReference type="EMBL" id="PWE14639.1"/>
    </source>
</evidence>
<protein>
    <recommendedName>
        <fullName evidence="1">glutathione-specific gamma-glutamylcyclotransferase</fullName>
        <ecNumber evidence="1">4.3.2.7</ecNumber>
    </recommendedName>
</protein>
<dbReference type="Pfam" id="PF04752">
    <property type="entry name" value="ChaC"/>
    <property type="match status" value="1"/>
</dbReference>
<organism evidence="3 4">
    <name type="scientific">Alcaligenes faecalis</name>
    <dbReference type="NCBI Taxonomy" id="511"/>
    <lineage>
        <taxon>Bacteria</taxon>
        <taxon>Pseudomonadati</taxon>
        <taxon>Pseudomonadota</taxon>
        <taxon>Betaproteobacteria</taxon>
        <taxon>Burkholderiales</taxon>
        <taxon>Alcaligenaceae</taxon>
        <taxon>Alcaligenes</taxon>
    </lineage>
</organism>
<sequence>MNIDSISASPSVVPTPCSFRVLTDEERNASLRQSLEEAQWCEKQDLWVYGYGSLIWRPDFEFAEQRQALLRGYHRALCLWSRINRGTPEQPGLVFGLDVGGSCRGMAFRIPAESVPKVFDALWLREMPSGAYIPRWLRCRTSQGDIRALVFTMNRKTDAYVPRMPDEQLRQVVYSAQGTNGPCIEYVMETASALQRSKILDKRLQSVVQLLQSQTALLNPQQA</sequence>
<dbReference type="SUPFAM" id="SSF110857">
    <property type="entry name" value="Gamma-glutamyl cyclotransferase-like"/>
    <property type="match status" value="1"/>
</dbReference>
<dbReference type="GO" id="GO:0006751">
    <property type="term" value="P:glutathione catabolic process"/>
    <property type="evidence" value="ECO:0007669"/>
    <property type="project" value="InterPro"/>
</dbReference>
<keyword evidence="3" id="KW-0808">Transferase</keyword>
<dbReference type="PANTHER" id="PTHR12192:SF2">
    <property type="entry name" value="GLUTATHIONE-SPECIFIC GAMMA-GLUTAMYLCYCLOTRANSFERASE 2"/>
    <property type="match status" value="1"/>
</dbReference>
<dbReference type="Proteomes" id="UP000245216">
    <property type="component" value="Unassembled WGS sequence"/>
</dbReference>
<gene>
    <name evidence="3" type="ORF">DF183_07950</name>
</gene>
<reference evidence="3 4" key="2">
    <citation type="submission" date="2018-05" db="EMBL/GenBank/DDBJ databases">
        <authorList>
            <person name="Lanie J.A."/>
            <person name="Ng W.-L."/>
            <person name="Kazmierczak K.M."/>
            <person name="Andrzejewski T.M."/>
            <person name="Davidsen T.M."/>
            <person name="Wayne K.J."/>
            <person name="Tettelin H."/>
            <person name="Glass J.I."/>
            <person name="Rusch D."/>
            <person name="Podicherti R."/>
            <person name="Tsui H.-C.T."/>
            <person name="Winkler M.E."/>
        </authorList>
    </citation>
    <scope>NUCLEOTIDE SEQUENCE [LARGE SCALE GENOMIC DNA]</scope>
    <source>
        <strain evidence="3 4">YBY</strain>
    </source>
</reference>
<dbReference type="Gene3D" id="3.10.490.10">
    <property type="entry name" value="Gamma-glutamyl cyclotransferase-like"/>
    <property type="match status" value="1"/>
</dbReference>
<dbReference type="InterPro" id="IPR006840">
    <property type="entry name" value="ChaC"/>
</dbReference>
<dbReference type="RefSeq" id="WP_086060892.1">
    <property type="nucleotide sequence ID" value="NZ_MSZP01000004.1"/>
</dbReference>
<keyword evidence="2" id="KW-0456">Lyase</keyword>
<dbReference type="GO" id="GO:0016740">
    <property type="term" value="F:transferase activity"/>
    <property type="evidence" value="ECO:0007669"/>
    <property type="project" value="UniProtKB-KW"/>
</dbReference>